<comment type="caution">
    <text evidence="1">The sequence shown here is derived from an EMBL/GenBank/DDBJ whole genome shotgun (WGS) entry which is preliminary data.</text>
</comment>
<accession>A0A4Y8LIE9</accession>
<organism evidence="1 2">
    <name type="scientific">Jeotgalibacillus salarius</name>
    <dbReference type="NCBI Taxonomy" id="546023"/>
    <lineage>
        <taxon>Bacteria</taxon>
        <taxon>Bacillati</taxon>
        <taxon>Bacillota</taxon>
        <taxon>Bacilli</taxon>
        <taxon>Bacillales</taxon>
        <taxon>Caryophanaceae</taxon>
        <taxon>Jeotgalibacillus</taxon>
    </lineage>
</organism>
<dbReference type="Proteomes" id="UP000297776">
    <property type="component" value="Unassembled WGS sequence"/>
</dbReference>
<evidence type="ECO:0000313" key="1">
    <source>
        <dbReference type="EMBL" id="TFE00337.1"/>
    </source>
</evidence>
<gene>
    <name evidence="1" type="ORF">E2626_12720</name>
</gene>
<sequence length="64" mass="7537">MNKEEASVLLDQLKSGELAEIVIEKENFDLFRSVLLSREDFKHFRGIARHHGKTVYQYQEEARS</sequence>
<reference evidence="1 2" key="1">
    <citation type="submission" date="2019-03" db="EMBL/GenBank/DDBJ databases">
        <authorList>
            <person name="Yang Y."/>
        </authorList>
    </citation>
    <scope>NUCLEOTIDE SEQUENCE [LARGE SCALE GENOMIC DNA]</scope>
    <source>
        <strain evidence="1 2">ASL-1</strain>
    </source>
</reference>
<evidence type="ECO:0008006" key="3">
    <source>
        <dbReference type="Google" id="ProtNLM"/>
    </source>
</evidence>
<dbReference type="AlphaFoldDB" id="A0A4Y8LIE9"/>
<keyword evidence="2" id="KW-1185">Reference proteome</keyword>
<evidence type="ECO:0000313" key="2">
    <source>
        <dbReference type="Proteomes" id="UP000297776"/>
    </source>
</evidence>
<protein>
    <recommendedName>
        <fullName evidence="3">Abortive phage infection protein</fullName>
    </recommendedName>
</protein>
<dbReference type="RefSeq" id="WP_134382152.1">
    <property type="nucleotide sequence ID" value="NZ_SORX01000007.1"/>
</dbReference>
<proteinExistence type="predicted"/>
<name>A0A4Y8LIE9_9BACL</name>
<dbReference type="EMBL" id="SORX01000007">
    <property type="protein sequence ID" value="TFE00337.1"/>
    <property type="molecule type" value="Genomic_DNA"/>
</dbReference>
<dbReference type="OrthoDB" id="2455488at2"/>